<keyword evidence="6" id="KW-1185">Reference proteome</keyword>
<proteinExistence type="predicted"/>
<accession>A0A914QZM2</accession>
<evidence type="ECO:0000256" key="5">
    <source>
        <dbReference type="SAM" id="Phobius"/>
    </source>
</evidence>
<dbReference type="AlphaFoldDB" id="A0A914QZM2"/>
<feature type="transmembrane region" description="Helical" evidence="5">
    <location>
        <begin position="31"/>
        <end position="53"/>
    </location>
</feature>
<keyword evidence="4 5" id="KW-0472">Membrane</keyword>
<dbReference type="Pfam" id="PF02535">
    <property type="entry name" value="Zip"/>
    <property type="match status" value="1"/>
</dbReference>
<evidence type="ECO:0000256" key="4">
    <source>
        <dbReference type="ARBA" id="ARBA00023136"/>
    </source>
</evidence>
<sequence>MFLTTALAGLIPLKLIRLLNRNSEESRRASWIMTLLSCFGGGVFIGTCFLDIFPHVQENFEKFKRVSGYQISFPVPEFMDMKILMSLTDFLEIFLNHIY</sequence>
<evidence type="ECO:0000256" key="3">
    <source>
        <dbReference type="ARBA" id="ARBA00022989"/>
    </source>
</evidence>
<protein>
    <submittedName>
        <fullName evidence="7">Uncharacterized protein</fullName>
    </submittedName>
</protein>
<evidence type="ECO:0000313" key="7">
    <source>
        <dbReference type="WBParaSite" id="PDA_v2.g4531.t1"/>
    </source>
</evidence>
<dbReference type="Proteomes" id="UP000887578">
    <property type="component" value="Unplaced"/>
</dbReference>
<keyword evidence="2 5" id="KW-0812">Transmembrane</keyword>
<evidence type="ECO:0000256" key="2">
    <source>
        <dbReference type="ARBA" id="ARBA00022692"/>
    </source>
</evidence>
<reference evidence="7" key="1">
    <citation type="submission" date="2022-11" db="UniProtKB">
        <authorList>
            <consortium name="WormBaseParasite"/>
        </authorList>
    </citation>
    <scope>IDENTIFICATION</scope>
</reference>
<dbReference type="InterPro" id="IPR003689">
    <property type="entry name" value="ZIP"/>
</dbReference>
<dbReference type="GO" id="GO:0016020">
    <property type="term" value="C:membrane"/>
    <property type="evidence" value="ECO:0007669"/>
    <property type="project" value="UniProtKB-SubCell"/>
</dbReference>
<organism evidence="6 7">
    <name type="scientific">Panagrolaimus davidi</name>
    <dbReference type="NCBI Taxonomy" id="227884"/>
    <lineage>
        <taxon>Eukaryota</taxon>
        <taxon>Metazoa</taxon>
        <taxon>Ecdysozoa</taxon>
        <taxon>Nematoda</taxon>
        <taxon>Chromadorea</taxon>
        <taxon>Rhabditida</taxon>
        <taxon>Tylenchina</taxon>
        <taxon>Panagrolaimomorpha</taxon>
        <taxon>Panagrolaimoidea</taxon>
        <taxon>Panagrolaimidae</taxon>
        <taxon>Panagrolaimus</taxon>
    </lineage>
</organism>
<name>A0A914QZM2_9BILA</name>
<comment type="subcellular location">
    <subcellularLocation>
        <location evidence="1">Membrane</location>
        <topology evidence="1">Multi-pass membrane protein</topology>
    </subcellularLocation>
</comment>
<keyword evidence="3 5" id="KW-1133">Transmembrane helix</keyword>
<dbReference type="GO" id="GO:0046873">
    <property type="term" value="F:metal ion transmembrane transporter activity"/>
    <property type="evidence" value="ECO:0007669"/>
    <property type="project" value="InterPro"/>
</dbReference>
<evidence type="ECO:0000256" key="1">
    <source>
        <dbReference type="ARBA" id="ARBA00004141"/>
    </source>
</evidence>
<evidence type="ECO:0000313" key="6">
    <source>
        <dbReference type="Proteomes" id="UP000887578"/>
    </source>
</evidence>
<dbReference type="WBParaSite" id="PDA_v2.g4531.t1">
    <property type="protein sequence ID" value="PDA_v2.g4531.t1"/>
    <property type="gene ID" value="PDA_v2.g4531"/>
</dbReference>